<proteinExistence type="predicted"/>
<gene>
    <name evidence="1" type="ORF">EAS64_04985</name>
</gene>
<evidence type="ECO:0000313" key="2">
    <source>
        <dbReference type="Proteomes" id="UP000460272"/>
    </source>
</evidence>
<dbReference type="AlphaFoldDB" id="A0A6P2C895"/>
<dbReference type="Gene3D" id="1.10.10.10">
    <property type="entry name" value="Winged helix-like DNA-binding domain superfamily/Winged helix DNA-binding domain"/>
    <property type="match status" value="1"/>
</dbReference>
<dbReference type="InterPro" id="IPR036388">
    <property type="entry name" value="WH-like_DNA-bd_sf"/>
</dbReference>
<dbReference type="OrthoDB" id="3399802at2"/>
<dbReference type="Pfam" id="PF12840">
    <property type="entry name" value="HTH_20"/>
    <property type="match status" value="1"/>
</dbReference>
<organism evidence="1 2">
    <name type="scientific">Trebonia kvetii</name>
    <dbReference type="NCBI Taxonomy" id="2480626"/>
    <lineage>
        <taxon>Bacteria</taxon>
        <taxon>Bacillati</taxon>
        <taxon>Actinomycetota</taxon>
        <taxon>Actinomycetes</taxon>
        <taxon>Streptosporangiales</taxon>
        <taxon>Treboniaceae</taxon>
        <taxon>Trebonia</taxon>
    </lineage>
</organism>
<dbReference type="RefSeq" id="WP_145851478.1">
    <property type="nucleotide sequence ID" value="NZ_RPFW01000001.1"/>
</dbReference>
<dbReference type="InterPro" id="IPR036390">
    <property type="entry name" value="WH_DNA-bd_sf"/>
</dbReference>
<evidence type="ECO:0000313" key="1">
    <source>
        <dbReference type="EMBL" id="TVZ06725.1"/>
    </source>
</evidence>
<dbReference type="SUPFAM" id="SSF46785">
    <property type="entry name" value="Winged helix' DNA-binding domain"/>
    <property type="match status" value="1"/>
</dbReference>
<reference evidence="1 2" key="1">
    <citation type="submission" date="2018-11" db="EMBL/GenBank/DDBJ databases">
        <title>Trebonia kvetii gen.nov., sp.nov., a novel acidophilic actinobacterium, and proposal of the new actinobacterial family Treboniaceae fam. nov.</title>
        <authorList>
            <person name="Rapoport D."/>
            <person name="Sagova-Mareckova M."/>
            <person name="Sedlacek I."/>
            <person name="Provaznik J."/>
            <person name="Kralova S."/>
            <person name="Pavlinic D."/>
            <person name="Benes V."/>
            <person name="Kopecky J."/>
        </authorList>
    </citation>
    <scope>NUCLEOTIDE SEQUENCE [LARGE SCALE GENOMIC DNA]</scope>
    <source>
        <strain evidence="1 2">15Tr583</strain>
    </source>
</reference>
<sequence>MTTRDLASVSSLEDPVRRRLYDVVISRPEAVSRDEAAALAGIGRPLAAYHLDKLVESGLLTVTYQRLGGRSGPGAGRPAKLYAKSDREFAVSVPPRDYELAAQILVQAVAEDPGGASRAALRHAAHRLGTQLAERGRPGEARDLPHVLAAHGYAPVVQDTDGGAVIRLRNCPFHHLAQRHRELVCGMNRSLICGMVDGLRLPDWQPVLDPRPGHCCVAVEEHQPSTEEPTT</sequence>
<protein>
    <submittedName>
        <fullName evidence="1">ArsR family transcriptional regulator</fullName>
    </submittedName>
</protein>
<accession>A0A6P2C895</accession>
<keyword evidence="2" id="KW-1185">Reference proteome</keyword>
<name>A0A6P2C895_9ACTN</name>
<dbReference type="EMBL" id="RPFW01000001">
    <property type="protein sequence ID" value="TVZ06725.1"/>
    <property type="molecule type" value="Genomic_DNA"/>
</dbReference>
<comment type="caution">
    <text evidence="1">The sequence shown here is derived from an EMBL/GenBank/DDBJ whole genome shotgun (WGS) entry which is preliminary data.</text>
</comment>
<dbReference type="Proteomes" id="UP000460272">
    <property type="component" value="Unassembled WGS sequence"/>
</dbReference>